<comment type="similarity">
    <text evidence="1 5">Belongs to the peptidase S8 family.</text>
</comment>
<dbReference type="Gene3D" id="2.60.120.380">
    <property type="match status" value="1"/>
</dbReference>
<protein>
    <recommendedName>
        <fullName evidence="6">Peptidase S8/S53 domain-containing protein</fullName>
    </recommendedName>
</protein>
<evidence type="ECO:0000313" key="8">
    <source>
        <dbReference type="Proteomes" id="UP000271624"/>
    </source>
</evidence>
<dbReference type="GO" id="GO:0006508">
    <property type="term" value="P:proteolysis"/>
    <property type="evidence" value="ECO:0007669"/>
    <property type="project" value="UniProtKB-KW"/>
</dbReference>
<keyword evidence="2 5" id="KW-0645">Protease</keyword>
<dbReference type="InterPro" id="IPR015500">
    <property type="entry name" value="Peptidase_S8_subtilisin-rel"/>
</dbReference>
<dbReference type="InterPro" id="IPR036852">
    <property type="entry name" value="Peptidase_S8/S53_dom_sf"/>
</dbReference>
<feature type="active site" description="Charge relay system" evidence="5">
    <location>
        <position position="325"/>
    </location>
</feature>
<evidence type="ECO:0000259" key="6">
    <source>
        <dbReference type="Pfam" id="PF00082"/>
    </source>
</evidence>
<reference evidence="7" key="1">
    <citation type="submission" date="2018-12" db="EMBL/GenBank/DDBJ databases">
        <authorList>
            <person name="Will S."/>
            <person name="Neumann-Schaal M."/>
            <person name="Henke P."/>
        </authorList>
    </citation>
    <scope>NUCLEOTIDE SEQUENCE</scope>
    <source>
        <strain evidence="7">PCC 7102</strain>
    </source>
</reference>
<evidence type="ECO:0000313" key="7">
    <source>
        <dbReference type="EMBL" id="RUT03237.1"/>
    </source>
</evidence>
<evidence type="ECO:0000256" key="1">
    <source>
        <dbReference type="ARBA" id="ARBA00011073"/>
    </source>
</evidence>
<dbReference type="Pfam" id="PF00082">
    <property type="entry name" value="Peptidase_S8"/>
    <property type="match status" value="1"/>
</dbReference>
<sequence>MPADVPGTLLSTALDIKVSSNVQVFTDTINSSQSSDFYKFGLQGRSSFYLSLNRFRGDLDVELIKDSNNNGLVESSEVIAFSRSPARRREFIDANLDTGTYFIRVYSNGDADSFYNLSVSATPESDALPPISSQISDVALSSSVNTTDNSANVQITPQSVAPATPTTSWKVGKLSAETFTYNGSSQITYVSGNGNIDFGLGKRDTLDFKTAGISSGQVSYNWATSTAGGVVGNPGNGNRVFDLITINAGAYTGYQILFEGIEQLEFSDQTFDLASVVPGAAAGFKGTIITNDPKFNEQVNLFTSGIPNAWRFTTGNDSVLIGIEDSGLGVDASGNIHPDLRSTIFSGTNYIDESGTDFHGTKVQSVIAGATNNGIGIAGINWASRVKHIDVLGGNADDKDLATATQLLIDQATLNGQNLIVNLSLSGGDSPAFRNLVAQNSNKVLFVAAVGNSGTISSLGALAETNPNFITVGSSWGTVDDYGYAKTPGTRVDYSQNNPELTATGQPQSPYPEWWRSSYVDNTTFLAGKKPLTLMALTEYPAANATQNSNGAFSFGYKDKFNGTSASTPIVSGIASLAWSLNPTLTAAQVKEILAQTAVDLGAAGYDQYYGHGFVNAEAAVRAVVAMARA</sequence>
<dbReference type="InterPro" id="IPR000209">
    <property type="entry name" value="Peptidase_S8/S53_dom"/>
</dbReference>
<evidence type="ECO:0000256" key="2">
    <source>
        <dbReference type="ARBA" id="ARBA00022670"/>
    </source>
</evidence>
<dbReference type="PRINTS" id="PR00723">
    <property type="entry name" value="SUBTILISIN"/>
</dbReference>
<name>A0A3S1B1Y4_9CYAN</name>
<keyword evidence="3 5" id="KW-0378">Hydrolase</keyword>
<evidence type="ECO:0000256" key="4">
    <source>
        <dbReference type="ARBA" id="ARBA00022825"/>
    </source>
</evidence>
<dbReference type="EMBL" id="RSCL01000014">
    <property type="protein sequence ID" value="RUT03237.1"/>
    <property type="molecule type" value="Genomic_DNA"/>
</dbReference>
<comment type="caution">
    <text evidence="7">The sequence shown here is derived from an EMBL/GenBank/DDBJ whole genome shotgun (WGS) entry which is preliminary data.</text>
</comment>
<feature type="active site" description="Charge relay system" evidence="5">
    <location>
        <position position="359"/>
    </location>
</feature>
<proteinExistence type="inferred from homology"/>
<keyword evidence="8" id="KW-1185">Reference proteome</keyword>
<organism evidence="7 8">
    <name type="scientific">Dulcicalothrix desertica PCC 7102</name>
    <dbReference type="NCBI Taxonomy" id="232991"/>
    <lineage>
        <taxon>Bacteria</taxon>
        <taxon>Bacillati</taxon>
        <taxon>Cyanobacteriota</taxon>
        <taxon>Cyanophyceae</taxon>
        <taxon>Nostocales</taxon>
        <taxon>Calotrichaceae</taxon>
        <taxon>Dulcicalothrix</taxon>
    </lineage>
</organism>
<dbReference type="InterPro" id="IPR023828">
    <property type="entry name" value="Peptidase_S8_Ser-AS"/>
</dbReference>
<dbReference type="GO" id="GO:0004252">
    <property type="term" value="F:serine-type endopeptidase activity"/>
    <property type="evidence" value="ECO:0007669"/>
    <property type="project" value="UniProtKB-UniRule"/>
</dbReference>
<dbReference type="AlphaFoldDB" id="A0A3S1B1Y4"/>
<dbReference type="PROSITE" id="PS00138">
    <property type="entry name" value="SUBTILASE_SER"/>
    <property type="match status" value="1"/>
</dbReference>
<dbReference type="InterPro" id="IPR050131">
    <property type="entry name" value="Peptidase_S8_subtilisin-like"/>
</dbReference>
<evidence type="ECO:0000256" key="3">
    <source>
        <dbReference type="ARBA" id="ARBA00022801"/>
    </source>
</evidence>
<feature type="active site" description="Charge relay system" evidence="5">
    <location>
        <position position="565"/>
    </location>
</feature>
<gene>
    <name evidence="7" type="ORF">DSM106972_055450</name>
</gene>
<dbReference type="PROSITE" id="PS51892">
    <property type="entry name" value="SUBTILASE"/>
    <property type="match status" value="1"/>
</dbReference>
<dbReference type="PANTHER" id="PTHR43806:SF11">
    <property type="entry name" value="CEREVISIN-RELATED"/>
    <property type="match status" value="1"/>
</dbReference>
<dbReference type="SUPFAM" id="SSF89260">
    <property type="entry name" value="Collagen-binding domain"/>
    <property type="match status" value="1"/>
</dbReference>
<dbReference type="PANTHER" id="PTHR43806">
    <property type="entry name" value="PEPTIDASE S8"/>
    <property type="match status" value="1"/>
</dbReference>
<evidence type="ECO:0000256" key="5">
    <source>
        <dbReference type="PROSITE-ProRule" id="PRU01240"/>
    </source>
</evidence>
<accession>A0A3S1B1Y4</accession>
<keyword evidence="4 5" id="KW-0720">Serine protease</keyword>
<reference evidence="7" key="2">
    <citation type="journal article" date="2019" name="Genome Biol. Evol.">
        <title>Day and night: Metabolic profiles and evolutionary relationships of six axenic non-marine cyanobacteria.</title>
        <authorList>
            <person name="Will S.E."/>
            <person name="Henke P."/>
            <person name="Boedeker C."/>
            <person name="Huang S."/>
            <person name="Brinkmann H."/>
            <person name="Rohde M."/>
            <person name="Jarek M."/>
            <person name="Friedl T."/>
            <person name="Seufert S."/>
            <person name="Schumacher M."/>
            <person name="Overmann J."/>
            <person name="Neumann-Schaal M."/>
            <person name="Petersen J."/>
        </authorList>
    </citation>
    <scope>NUCLEOTIDE SEQUENCE [LARGE SCALE GENOMIC DNA]</scope>
    <source>
        <strain evidence="7">PCC 7102</strain>
    </source>
</reference>
<dbReference type="SUPFAM" id="SSF52743">
    <property type="entry name" value="Subtilisin-like"/>
    <property type="match status" value="1"/>
</dbReference>
<dbReference type="OrthoDB" id="543865at2"/>
<dbReference type="Proteomes" id="UP000271624">
    <property type="component" value="Unassembled WGS sequence"/>
</dbReference>
<feature type="domain" description="Peptidase S8/S53" evidence="6">
    <location>
        <begin position="318"/>
        <end position="613"/>
    </location>
</feature>
<dbReference type="Gene3D" id="3.40.50.200">
    <property type="entry name" value="Peptidase S8/S53 domain"/>
    <property type="match status" value="1"/>
</dbReference>
<dbReference type="RefSeq" id="WP_127083810.1">
    <property type="nucleotide sequence ID" value="NZ_RSCL01000014.1"/>
</dbReference>